<evidence type="ECO:0000313" key="3">
    <source>
        <dbReference type="EMBL" id="MFF5290903.1"/>
    </source>
</evidence>
<dbReference type="RefSeq" id="WP_020514577.1">
    <property type="nucleotide sequence ID" value="NZ_JBIAZU010000003.1"/>
</dbReference>
<evidence type="ECO:0000256" key="1">
    <source>
        <dbReference type="SAM" id="MobiDB-lite"/>
    </source>
</evidence>
<evidence type="ECO:0000313" key="4">
    <source>
        <dbReference type="Proteomes" id="UP001602245"/>
    </source>
</evidence>
<organism evidence="3 4">
    <name type="scientific">Paractinoplanes globisporus</name>
    <dbReference type="NCBI Taxonomy" id="113565"/>
    <lineage>
        <taxon>Bacteria</taxon>
        <taxon>Bacillati</taxon>
        <taxon>Actinomycetota</taxon>
        <taxon>Actinomycetes</taxon>
        <taxon>Micromonosporales</taxon>
        <taxon>Micromonosporaceae</taxon>
        <taxon>Paractinoplanes</taxon>
    </lineage>
</organism>
<name>A0ABW6WD09_9ACTN</name>
<keyword evidence="2" id="KW-0732">Signal</keyword>
<reference evidence="3 4" key="1">
    <citation type="submission" date="2024-10" db="EMBL/GenBank/DDBJ databases">
        <title>The Natural Products Discovery Center: Release of the First 8490 Sequenced Strains for Exploring Actinobacteria Biosynthetic Diversity.</title>
        <authorList>
            <person name="Kalkreuter E."/>
            <person name="Kautsar S.A."/>
            <person name="Yang D."/>
            <person name="Bader C.D."/>
            <person name="Teijaro C.N."/>
            <person name="Fluegel L."/>
            <person name="Davis C.M."/>
            <person name="Simpson J.R."/>
            <person name="Lauterbach L."/>
            <person name="Steele A.D."/>
            <person name="Gui C."/>
            <person name="Meng S."/>
            <person name="Li G."/>
            <person name="Viehrig K."/>
            <person name="Ye F."/>
            <person name="Su P."/>
            <person name="Kiefer A.F."/>
            <person name="Nichols A."/>
            <person name="Cepeda A.J."/>
            <person name="Yan W."/>
            <person name="Fan B."/>
            <person name="Jiang Y."/>
            <person name="Adhikari A."/>
            <person name="Zheng C.-J."/>
            <person name="Schuster L."/>
            <person name="Cowan T.M."/>
            <person name="Smanski M.J."/>
            <person name="Chevrette M.G."/>
            <person name="De Carvalho L.P.S."/>
            <person name="Shen B."/>
        </authorList>
    </citation>
    <scope>NUCLEOTIDE SEQUENCE [LARGE SCALE GENOMIC DNA]</scope>
    <source>
        <strain evidence="3 4">NPDC000087</strain>
    </source>
</reference>
<protein>
    <submittedName>
        <fullName evidence="3">Uncharacterized protein</fullName>
    </submittedName>
</protein>
<evidence type="ECO:0000256" key="2">
    <source>
        <dbReference type="SAM" id="SignalP"/>
    </source>
</evidence>
<gene>
    <name evidence="3" type="ORF">ACFY35_15785</name>
</gene>
<accession>A0ABW6WD09</accession>
<feature type="region of interest" description="Disordered" evidence="1">
    <location>
        <begin position="82"/>
        <end position="112"/>
    </location>
</feature>
<dbReference type="EMBL" id="JBIAZU010000003">
    <property type="protein sequence ID" value="MFF5290903.1"/>
    <property type="molecule type" value="Genomic_DNA"/>
</dbReference>
<comment type="caution">
    <text evidence="3">The sequence shown here is derived from an EMBL/GenBank/DDBJ whole genome shotgun (WGS) entry which is preliminary data.</text>
</comment>
<keyword evidence="4" id="KW-1185">Reference proteome</keyword>
<feature type="chain" id="PRO_5047070567" evidence="2">
    <location>
        <begin position="17"/>
        <end position="112"/>
    </location>
</feature>
<dbReference type="Proteomes" id="UP001602245">
    <property type="component" value="Unassembled WGS sequence"/>
</dbReference>
<proteinExistence type="predicted"/>
<feature type="signal peptide" evidence="2">
    <location>
        <begin position="1"/>
        <end position="16"/>
    </location>
</feature>
<sequence length="112" mass="11587">MIRFAGLAGWAAAAVAGGVLGGSAPLQHDPPQETIDPAVTRVEVRLVDVPVPTRDWATETVQMSVSAALGAILAARATVVRQRRRPPPRTGLIDITDVVRSGTGPGSTAVDQ</sequence>